<dbReference type="InterPro" id="IPR035892">
    <property type="entry name" value="C2_domain_sf"/>
</dbReference>
<comment type="subcellular location">
    <subcellularLocation>
        <location evidence="2">Synapse</location>
    </subcellularLocation>
</comment>
<reference evidence="4 6" key="2">
    <citation type="journal article" date="2013" name="Nature">
        <title>Insights into bilaterian evolution from three spiralian genomes.</title>
        <authorList>
            <person name="Simakov O."/>
            <person name="Marletaz F."/>
            <person name="Cho S.J."/>
            <person name="Edsinger-Gonzales E."/>
            <person name="Havlak P."/>
            <person name="Hellsten U."/>
            <person name="Kuo D.H."/>
            <person name="Larsson T."/>
            <person name="Lv J."/>
            <person name="Arendt D."/>
            <person name="Savage R."/>
            <person name="Osoegawa K."/>
            <person name="de Jong P."/>
            <person name="Grimwood J."/>
            <person name="Chapman J.A."/>
            <person name="Shapiro H."/>
            <person name="Aerts A."/>
            <person name="Otillar R.P."/>
            <person name="Terry A.Y."/>
            <person name="Boore J.L."/>
            <person name="Grigoriev I.V."/>
            <person name="Lindberg D.R."/>
            <person name="Seaver E.C."/>
            <person name="Weisblat D.A."/>
            <person name="Putnam N.H."/>
            <person name="Rokhsar D.S."/>
        </authorList>
    </citation>
    <scope>NUCLEOTIDE SEQUENCE</scope>
</reference>
<accession>T1G387</accession>
<dbReference type="GO" id="GO:0006887">
    <property type="term" value="P:exocytosis"/>
    <property type="evidence" value="ECO:0007669"/>
    <property type="project" value="InterPro"/>
</dbReference>
<dbReference type="AlphaFoldDB" id="T1G387"/>
<dbReference type="EnsemblMetazoa" id="HelroT78143">
    <property type="protein sequence ID" value="HelroP78143"/>
    <property type="gene ID" value="HelroG78143"/>
</dbReference>
<dbReference type="RefSeq" id="XP_009016989.1">
    <property type="nucleotide sequence ID" value="XM_009018741.1"/>
</dbReference>
<keyword evidence="6" id="KW-1185">Reference proteome</keyword>
<dbReference type="Gene3D" id="2.60.40.150">
    <property type="entry name" value="C2 domain"/>
    <property type="match status" value="1"/>
</dbReference>
<dbReference type="Pfam" id="PF00168">
    <property type="entry name" value="C2"/>
    <property type="match status" value="1"/>
</dbReference>
<dbReference type="PANTHER" id="PTHR12157:SF25">
    <property type="entry name" value="REGULATING SYNAPTIC MEMBRANE EXOCYTOSIS PROTEIN 3"/>
    <property type="match status" value="1"/>
</dbReference>
<protein>
    <recommendedName>
        <fullName evidence="3">C2 domain-containing protein</fullName>
    </recommendedName>
</protein>
<sequence length="130" mass="15244">QLQMSYDKFDSTLNIHVIQGRRLKCRPNGSAADPFVKIYLLPGRNLSNRRCTKYITRTSNPEWHQTLVFMGLSRYELSQKNLEVSVWDYDKCKNHYFLGETVLHLEGWGGKIFITFLWLTLIQSTNQSIN</sequence>
<dbReference type="GO" id="GO:0031267">
    <property type="term" value="F:small GTPase binding"/>
    <property type="evidence" value="ECO:0007669"/>
    <property type="project" value="InterPro"/>
</dbReference>
<keyword evidence="1" id="KW-0770">Synapse</keyword>
<organism evidence="5 6">
    <name type="scientific">Helobdella robusta</name>
    <name type="common">Californian leech</name>
    <dbReference type="NCBI Taxonomy" id="6412"/>
    <lineage>
        <taxon>Eukaryota</taxon>
        <taxon>Metazoa</taxon>
        <taxon>Spiralia</taxon>
        <taxon>Lophotrochozoa</taxon>
        <taxon>Annelida</taxon>
        <taxon>Clitellata</taxon>
        <taxon>Hirudinea</taxon>
        <taxon>Rhynchobdellida</taxon>
        <taxon>Glossiphoniidae</taxon>
        <taxon>Helobdella</taxon>
    </lineage>
</organism>
<dbReference type="EMBL" id="AMQM01004032">
    <property type="status" value="NOT_ANNOTATED_CDS"/>
    <property type="molecule type" value="Genomic_DNA"/>
</dbReference>
<evidence type="ECO:0000313" key="6">
    <source>
        <dbReference type="Proteomes" id="UP000015101"/>
    </source>
</evidence>
<dbReference type="InterPro" id="IPR000008">
    <property type="entry name" value="C2_dom"/>
</dbReference>
<dbReference type="GO" id="GO:0045202">
    <property type="term" value="C:synapse"/>
    <property type="evidence" value="ECO:0007669"/>
    <property type="project" value="UniProtKB-SubCell"/>
</dbReference>
<evidence type="ECO:0000259" key="3">
    <source>
        <dbReference type="PROSITE" id="PS50004"/>
    </source>
</evidence>
<dbReference type="OrthoDB" id="270970at2759"/>
<dbReference type="PANTHER" id="PTHR12157">
    <property type="entry name" value="REGULATING SYNAPTIC MEMBRANE EXOCYTOSIS PROTEIN"/>
    <property type="match status" value="1"/>
</dbReference>
<dbReference type="InterPro" id="IPR039032">
    <property type="entry name" value="Rim-like"/>
</dbReference>
<dbReference type="KEGG" id="hro:HELRODRAFT_78143"/>
<dbReference type="GO" id="GO:0016020">
    <property type="term" value="C:membrane"/>
    <property type="evidence" value="ECO:0007669"/>
    <property type="project" value="InterPro"/>
</dbReference>
<dbReference type="GeneID" id="20215535"/>
<dbReference type="Proteomes" id="UP000015101">
    <property type="component" value="Unassembled WGS sequence"/>
</dbReference>
<evidence type="ECO:0000256" key="1">
    <source>
        <dbReference type="ARBA" id="ARBA00023018"/>
    </source>
</evidence>
<dbReference type="SUPFAM" id="SSF49562">
    <property type="entry name" value="C2 domain (Calcium/lipid-binding domain, CaLB)"/>
    <property type="match status" value="1"/>
</dbReference>
<dbReference type="HOGENOM" id="CLU_165200_0_0_1"/>
<reference evidence="6" key="1">
    <citation type="submission" date="2012-12" db="EMBL/GenBank/DDBJ databases">
        <authorList>
            <person name="Hellsten U."/>
            <person name="Grimwood J."/>
            <person name="Chapman J.A."/>
            <person name="Shapiro H."/>
            <person name="Aerts A."/>
            <person name="Otillar R.P."/>
            <person name="Terry A.Y."/>
            <person name="Boore J.L."/>
            <person name="Simakov O."/>
            <person name="Marletaz F."/>
            <person name="Cho S.-J."/>
            <person name="Edsinger-Gonzales E."/>
            <person name="Havlak P."/>
            <person name="Kuo D.-H."/>
            <person name="Larsson T."/>
            <person name="Lv J."/>
            <person name="Arendt D."/>
            <person name="Savage R."/>
            <person name="Osoegawa K."/>
            <person name="de Jong P."/>
            <person name="Lindberg D.R."/>
            <person name="Seaver E.C."/>
            <person name="Weisblat D.A."/>
            <person name="Putnam N.H."/>
            <person name="Grigoriev I.V."/>
            <person name="Rokhsar D.S."/>
        </authorList>
    </citation>
    <scope>NUCLEOTIDE SEQUENCE</scope>
</reference>
<evidence type="ECO:0000256" key="2">
    <source>
        <dbReference type="ARBA" id="ARBA00034103"/>
    </source>
</evidence>
<dbReference type="STRING" id="6412.T1G387"/>
<dbReference type="PROSITE" id="PS50004">
    <property type="entry name" value="C2"/>
    <property type="match status" value="1"/>
</dbReference>
<proteinExistence type="predicted"/>
<evidence type="ECO:0000313" key="4">
    <source>
        <dbReference type="EMBL" id="ESO05056.1"/>
    </source>
</evidence>
<feature type="domain" description="C2" evidence="3">
    <location>
        <begin position="1"/>
        <end position="119"/>
    </location>
</feature>
<dbReference type="CTD" id="20215535"/>
<evidence type="ECO:0000313" key="5">
    <source>
        <dbReference type="EnsemblMetazoa" id="HelroP78143"/>
    </source>
</evidence>
<name>T1G387_HELRO</name>
<dbReference type="InParanoid" id="T1G387"/>
<dbReference type="PRINTS" id="PR00360">
    <property type="entry name" value="C2DOMAIN"/>
</dbReference>
<dbReference type="EMBL" id="KB096411">
    <property type="protein sequence ID" value="ESO05056.1"/>
    <property type="molecule type" value="Genomic_DNA"/>
</dbReference>
<reference evidence="5" key="3">
    <citation type="submission" date="2015-06" db="UniProtKB">
        <authorList>
            <consortium name="EnsemblMetazoa"/>
        </authorList>
    </citation>
    <scope>IDENTIFICATION</scope>
</reference>
<dbReference type="SMART" id="SM00239">
    <property type="entry name" value="C2"/>
    <property type="match status" value="1"/>
</dbReference>
<gene>
    <name evidence="5" type="primary">20215535</name>
    <name evidence="4" type="ORF">HELRODRAFT_78143</name>
</gene>